<evidence type="ECO:0000256" key="4">
    <source>
        <dbReference type="ARBA" id="ARBA00022989"/>
    </source>
</evidence>
<dbReference type="NCBIfam" id="TIGR00765">
    <property type="entry name" value="yihY_not_rbn"/>
    <property type="match status" value="1"/>
</dbReference>
<evidence type="ECO:0000256" key="1">
    <source>
        <dbReference type="ARBA" id="ARBA00004651"/>
    </source>
</evidence>
<organism evidence="8 9">
    <name type="scientific">Cryobacterium luteum</name>
    <dbReference type="NCBI Taxonomy" id="1424661"/>
    <lineage>
        <taxon>Bacteria</taxon>
        <taxon>Bacillati</taxon>
        <taxon>Actinomycetota</taxon>
        <taxon>Actinomycetes</taxon>
        <taxon>Micrococcales</taxon>
        <taxon>Microbacteriaceae</taxon>
        <taxon>Cryobacterium</taxon>
    </lineage>
</organism>
<protein>
    <submittedName>
        <fullName evidence="8">YihY/virulence factor BrkB family protein</fullName>
    </submittedName>
</protein>
<sequence>MVDKGQSQELADAPEPDDDRKPDSPTEVTKTSWKYVFKRTLGEFGTDQCTDIAASLTYYAVLSLFPALIALVSLLGVFGQGKQSADTLLTILASVAPGDALEVIRGPIEQFSTSPSAGFALVAGIAVAIWSASGYVGAFSRAMNRIYEIDEGRTFLKLKPTQLLVTVIGIALLLVAVLILAISGPVTDAVGAALGLGQTVQVVWSIAKWPVLAATVVLLIAVLYYFTPNVRQPKFRWMSLGALVALVAIVVASLGFGFYVTTFSNYAKTYGSLAGIVIFLLWLWLTNLALLFGAEFDAELERGRQLQAGIAAEQNIQLPPRGTKKSQKAALKEMQTVADGRRIRKANAAPPE</sequence>
<dbReference type="PIRSF" id="PIRSF035875">
    <property type="entry name" value="RNase_BN"/>
    <property type="match status" value="1"/>
</dbReference>
<feature type="region of interest" description="Disordered" evidence="6">
    <location>
        <begin position="1"/>
        <end position="27"/>
    </location>
</feature>
<dbReference type="InterPro" id="IPR017039">
    <property type="entry name" value="Virul_fac_BrkB"/>
</dbReference>
<reference evidence="8 9" key="1">
    <citation type="submission" date="2019-03" db="EMBL/GenBank/DDBJ databases">
        <title>Genomics of glacier-inhabiting Cryobacterium strains.</title>
        <authorList>
            <person name="Liu Q."/>
            <person name="Xin Y.-H."/>
        </authorList>
    </citation>
    <scope>NUCLEOTIDE SEQUENCE [LARGE SCALE GENOMIC DNA]</scope>
    <source>
        <strain evidence="8 9">Hh15</strain>
    </source>
</reference>
<feature type="transmembrane region" description="Helical" evidence="7">
    <location>
        <begin position="56"/>
        <end position="78"/>
    </location>
</feature>
<dbReference type="GO" id="GO:0005886">
    <property type="term" value="C:plasma membrane"/>
    <property type="evidence" value="ECO:0007669"/>
    <property type="project" value="UniProtKB-SubCell"/>
</dbReference>
<evidence type="ECO:0000256" key="7">
    <source>
        <dbReference type="SAM" id="Phobius"/>
    </source>
</evidence>
<keyword evidence="9" id="KW-1185">Reference proteome</keyword>
<dbReference type="PANTHER" id="PTHR30213:SF0">
    <property type="entry name" value="UPF0761 MEMBRANE PROTEIN YIHY"/>
    <property type="match status" value="1"/>
</dbReference>
<feature type="transmembrane region" description="Helical" evidence="7">
    <location>
        <begin position="163"/>
        <end position="186"/>
    </location>
</feature>
<feature type="transmembrane region" description="Helical" evidence="7">
    <location>
        <begin position="119"/>
        <end position="142"/>
    </location>
</feature>
<dbReference type="Pfam" id="PF03631">
    <property type="entry name" value="Virul_fac_BrkB"/>
    <property type="match status" value="1"/>
</dbReference>
<evidence type="ECO:0000313" key="9">
    <source>
        <dbReference type="Proteomes" id="UP000297654"/>
    </source>
</evidence>
<keyword evidence="4 7" id="KW-1133">Transmembrane helix</keyword>
<feature type="transmembrane region" description="Helical" evidence="7">
    <location>
        <begin position="272"/>
        <end position="294"/>
    </location>
</feature>
<evidence type="ECO:0000256" key="5">
    <source>
        <dbReference type="ARBA" id="ARBA00023136"/>
    </source>
</evidence>
<dbReference type="EMBL" id="SOFF01000030">
    <property type="protein sequence ID" value="TFB89132.1"/>
    <property type="molecule type" value="Genomic_DNA"/>
</dbReference>
<proteinExistence type="predicted"/>
<evidence type="ECO:0000313" key="8">
    <source>
        <dbReference type="EMBL" id="TFB89132.1"/>
    </source>
</evidence>
<dbReference type="OrthoDB" id="9781030at2"/>
<feature type="transmembrane region" description="Helical" evidence="7">
    <location>
        <begin position="238"/>
        <end position="260"/>
    </location>
</feature>
<dbReference type="STRING" id="1424661.SAMN05216281_102106"/>
<keyword evidence="2" id="KW-1003">Cell membrane</keyword>
<keyword evidence="5 7" id="KW-0472">Membrane</keyword>
<evidence type="ECO:0000256" key="3">
    <source>
        <dbReference type="ARBA" id="ARBA00022692"/>
    </source>
</evidence>
<dbReference type="RefSeq" id="WP_092107043.1">
    <property type="nucleotide sequence ID" value="NZ_FOCN01000002.1"/>
</dbReference>
<name>A0A1H8BU73_9MICO</name>
<dbReference type="Proteomes" id="UP000297654">
    <property type="component" value="Unassembled WGS sequence"/>
</dbReference>
<feature type="transmembrane region" description="Helical" evidence="7">
    <location>
        <begin position="206"/>
        <end position="226"/>
    </location>
</feature>
<accession>A0A1H8BU73</accession>
<evidence type="ECO:0000256" key="2">
    <source>
        <dbReference type="ARBA" id="ARBA00022475"/>
    </source>
</evidence>
<gene>
    <name evidence="8" type="ORF">E3O10_09570</name>
</gene>
<keyword evidence="3 7" id="KW-0812">Transmembrane</keyword>
<dbReference type="AlphaFoldDB" id="A0A1H8BU73"/>
<comment type="caution">
    <text evidence="8">The sequence shown here is derived from an EMBL/GenBank/DDBJ whole genome shotgun (WGS) entry which is preliminary data.</text>
</comment>
<dbReference type="PANTHER" id="PTHR30213">
    <property type="entry name" value="INNER MEMBRANE PROTEIN YHJD"/>
    <property type="match status" value="1"/>
</dbReference>
<comment type="subcellular location">
    <subcellularLocation>
        <location evidence="1">Cell membrane</location>
        <topology evidence="1">Multi-pass membrane protein</topology>
    </subcellularLocation>
</comment>
<evidence type="ECO:0000256" key="6">
    <source>
        <dbReference type="SAM" id="MobiDB-lite"/>
    </source>
</evidence>